<proteinExistence type="predicted"/>
<dbReference type="Proteomes" id="UP000377224">
    <property type="component" value="Unassembled WGS sequence"/>
</dbReference>
<dbReference type="AlphaFoldDB" id="A0A5E7NRG0"/>
<sequence length="32" mass="4014">MKHLLRTLSLVWRSFKALSFYEFLRDHFDDLK</sequence>
<gene>
    <name evidence="1" type="ORF">PS896_04753</name>
</gene>
<organism evidence="1 2">
    <name type="scientific">Pseudomonas fluorescens</name>
    <dbReference type="NCBI Taxonomy" id="294"/>
    <lineage>
        <taxon>Bacteria</taxon>
        <taxon>Pseudomonadati</taxon>
        <taxon>Pseudomonadota</taxon>
        <taxon>Gammaproteobacteria</taxon>
        <taxon>Pseudomonadales</taxon>
        <taxon>Pseudomonadaceae</taxon>
        <taxon>Pseudomonas</taxon>
    </lineage>
</organism>
<evidence type="ECO:0000313" key="2">
    <source>
        <dbReference type="Proteomes" id="UP000377224"/>
    </source>
</evidence>
<accession>A0A5E7NRG0</accession>
<reference evidence="1 2" key="1">
    <citation type="submission" date="2019-09" db="EMBL/GenBank/DDBJ databases">
        <authorList>
            <person name="Chandra G."/>
            <person name="Truman W A."/>
        </authorList>
    </citation>
    <scope>NUCLEOTIDE SEQUENCE [LARGE SCALE GENOMIC DNA]</scope>
    <source>
        <strain evidence="1">PS896</strain>
    </source>
</reference>
<protein>
    <submittedName>
        <fullName evidence="1">Uncharacterized protein</fullName>
    </submittedName>
</protein>
<dbReference type="EMBL" id="CABVIN010000007">
    <property type="protein sequence ID" value="VVP38950.1"/>
    <property type="molecule type" value="Genomic_DNA"/>
</dbReference>
<evidence type="ECO:0000313" key="1">
    <source>
        <dbReference type="EMBL" id="VVP38950.1"/>
    </source>
</evidence>
<name>A0A5E7NRG0_PSEFL</name>